<sequence length="85" mass="9447">MNEKYKSGFGEAVRMQRAVCNLTKERLSLMVGINRLTLRRIESGDANPTLDVMYRISEGLGVPLSELIAQAEEAEKRDGTSSKTD</sequence>
<evidence type="ECO:0000313" key="9">
    <source>
        <dbReference type="Proteomes" id="UP000253857"/>
    </source>
</evidence>
<evidence type="ECO:0000256" key="1">
    <source>
        <dbReference type="ARBA" id="ARBA00023015"/>
    </source>
</evidence>
<protein>
    <submittedName>
        <fullName evidence="6">XRE family transcriptional regulator</fullName>
    </submittedName>
</protein>
<keyword evidence="3" id="KW-0804">Transcription</keyword>
<evidence type="ECO:0000313" key="5">
    <source>
        <dbReference type="EMBL" id="RDB78508.1"/>
    </source>
</evidence>
<dbReference type="Proteomes" id="UP000253915">
    <property type="component" value="Unassembled WGS sequence"/>
</dbReference>
<organism evidence="6 9">
    <name type="scientific">Eggerthella lenta</name>
    <name type="common">Eubacterium lentum</name>
    <dbReference type="NCBI Taxonomy" id="84112"/>
    <lineage>
        <taxon>Bacteria</taxon>
        <taxon>Bacillati</taxon>
        <taxon>Actinomycetota</taxon>
        <taxon>Coriobacteriia</taxon>
        <taxon>Eggerthellales</taxon>
        <taxon>Eggerthellaceae</taxon>
        <taxon>Eggerthella</taxon>
    </lineage>
</organism>
<evidence type="ECO:0000313" key="6">
    <source>
        <dbReference type="EMBL" id="RDB84252.1"/>
    </source>
</evidence>
<keyword evidence="2" id="KW-0238">DNA-binding</keyword>
<evidence type="ECO:0000313" key="8">
    <source>
        <dbReference type="Proteomes" id="UP000253752"/>
    </source>
</evidence>
<reference evidence="8 9" key="1">
    <citation type="journal article" date="2018" name="Elife">
        <title>Discovery and characterization of a prevalent human gut bacterial enzyme sufficient for the inactivation of a family of plant toxins.</title>
        <authorList>
            <person name="Koppel N."/>
            <person name="Bisanz J.E."/>
            <person name="Pandelia M.E."/>
            <person name="Turnbaugh P.J."/>
            <person name="Balskus E.P."/>
        </authorList>
    </citation>
    <scope>NUCLEOTIDE SEQUENCE [LARGE SCALE GENOMIC DNA]</scope>
    <source>
        <strain evidence="7 10">16A</strain>
        <strain evidence="6 9">FAA1-1-60AUCSF</strain>
        <strain evidence="5 8">MR1 #12</strain>
    </source>
</reference>
<evidence type="ECO:0000313" key="10">
    <source>
        <dbReference type="Proteomes" id="UP000253915"/>
    </source>
</evidence>
<dbReference type="EMBL" id="PPUQ01000012">
    <property type="protein sequence ID" value="RDC37574.1"/>
    <property type="molecule type" value="Genomic_DNA"/>
</dbReference>
<name>A0A369N337_EGGLN</name>
<dbReference type="InterPro" id="IPR001387">
    <property type="entry name" value="Cro/C1-type_HTH"/>
</dbReference>
<dbReference type="EMBL" id="PPTY01000018">
    <property type="protein sequence ID" value="RDB84252.1"/>
    <property type="molecule type" value="Genomic_DNA"/>
</dbReference>
<evidence type="ECO:0000256" key="2">
    <source>
        <dbReference type="ARBA" id="ARBA00023125"/>
    </source>
</evidence>
<accession>A0A369N337</accession>
<dbReference type="PANTHER" id="PTHR46797">
    <property type="entry name" value="HTH-TYPE TRANSCRIPTIONAL REGULATOR"/>
    <property type="match status" value="1"/>
</dbReference>
<dbReference type="SMART" id="SM00530">
    <property type="entry name" value="HTH_XRE"/>
    <property type="match status" value="1"/>
</dbReference>
<dbReference type="GeneID" id="69509514"/>
<dbReference type="RefSeq" id="WP_009305608.1">
    <property type="nucleotide sequence ID" value="NZ_AP025575.1"/>
</dbReference>
<dbReference type="EMBL" id="PPTX01000015">
    <property type="protein sequence ID" value="RDB78508.1"/>
    <property type="molecule type" value="Genomic_DNA"/>
</dbReference>
<dbReference type="Proteomes" id="UP000253857">
    <property type="component" value="Unassembled WGS sequence"/>
</dbReference>
<dbReference type="CDD" id="cd00093">
    <property type="entry name" value="HTH_XRE"/>
    <property type="match status" value="1"/>
</dbReference>
<dbReference type="InterPro" id="IPR050807">
    <property type="entry name" value="TransReg_Diox_bact_type"/>
</dbReference>
<dbReference type="Proteomes" id="UP000253752">
    <property type="component" value="Unassembled WGS sequence"/>
</dbReference>
<comment type="caution">
    <text evidence="6">The sequence shown here is derived from an EMBL/GenBank/DDBJ whole genome shotgun (WGS) entry which is preliminary data.</text>
</comment>
<dbReference type="InterPro" id="IPR010982">
    <property type="entry name" value="Lambda_DNA-bd_dom_sf"/>
</dbReference>
<evidence type="ECO:0000259" key="4">
    <source>
        <dbReference type="PROSITE" id="PS50943"/>
    </source>
</evidence>
<dbReference type="GO" id="GO:0003677">
    <property type="term" value="F:DNA binding"/>
    <property type="evidence" value="ECO:0007669"/>
    <property type="project" value="UniProtKB-KW"/>
</dbReference>
<feature type="domain" description="HTH cro/C1-type" evidence="4">
    <location>
        <begin position="13"/>
        <end position="67"/>
    </location>
</feature>
<dbReference type="AlphaFoldDB" id="A0A369N337"/>
<dbReference type="SUPFAM" id="SSF47413">
    <property type="entry name" value="lambda repressor-like DNA-binding domains"/>
    <property type="match status" value="1"/>
</dbReference>
<dbReference type="GO" id="GO:0005829">
    <property type="term" value="C:cytosol"/>
    <property type="evidence" value="ECO:0007669"/>
    <property type="project" value="TreeGrafter"/>
</dbReference>
<keyword evidence="1" id="KW-0805">Transcription regulation</keyword>
<evidence type="ECO:0000313" key="7">
    <source>
        <dbReference type="EMBL" id="RDC37574.1"/>
    </source>
</evidence>
<dbReference type="OMA" id="MQKLTIQ"/>
<dbReference type="Pfam" id="PF01381">
    <property type="entry name" value="HTH_3"/>
    <property type="match status" value="1"/>
</dbReference>
<dbReference type="GO" id="GO:0003700">
    <property type="term" value="F:DNA-binding transcription factor activity"/>
    <property type="evidence" value="ECO:0007669"/>
    <property type="project" value="TreeGrafter"/>
</dbReference>
<evidence type="ECO:0000256" key="3">
    <source>
        <dbReference type="ARBA" id="ARBA00023163"/>
    </source>
</evidence>
<proteinExistence type="predicted"/>
<dbReference type="Gene3D" id="1.10.260.40">
    <property type="entry name" value="lambda repressor-like DNA-binding domains"/>
    <property type="match status" value="1"/>
</dbReference>
<dbReference type="PROSITE" id="PS50943">
    <property type="entry name" value="HTH_CROC1"/>
    <property type="match status" value="1"/>
</dbReference>
<dbReference type="PANTHER" id="PTHR46797:SF23">
    <property type="entry name" value="HTH-TYPE TRANSCRIPTIONAL REGULATOR SUTR"/>
    <property type="match status" value="1"/>
</dbReference>
<gene>
    <name evidence="7" type="ORF">C1853_09825</name>
    <name evidence="6" type="ORF">C1871_10175</name>
    <name evidence="5" type="ORF">C1872_10185</name>
</gene>